<dbReference type="InterPro" id="IPR012347">
    <property type="entry name" value="Ferritin-like"/>
</dbReference>
<feature type="chain" id="PRO_5045700008" evidence="2">
    <location>
        <begin position="30"/>
        <end position="206"/>
    </location>
</feature>
<feature type="compositionally biased region" description="Polar residues" evidence="1">
    <location>
        <begin position="45"/>
        <end position="57"/>
    </location>
</feature>
<evidence type="ECO:0000313" key="5">
    <source>
        <dbReference type="Proteomes" id="UP001199642"/>
    </source>
</evidence>
<gene>
    <name evidence="4" type="ORF">K8F61_12640</name>
</gene>
<feature type="region of interest" description="Disordered" evidence="1">
    <location>
        <begin position="32"/>
        <end position="58"/>
    </location>
</feature>
<evidence type="ECO:0000259" key="3">
    <source>
        <dbReference type="Pfam" id="PF03713"/>
    </source>
</evidence>
<dbReference type="InterPro" id="IPR005183">
    <property type="entry name" value="DUF305_CopM-like"/>
</dbReference>
<evidence type="ECO:0000256" key="2">
    <source>
        <dbReference type="SAM" id="SignalP"/>
    </source>
</evidence>
<dbReference type="PANTHER" id="PTHR36933">
    <property type="entry name" value="SLL0788 PROTEIN"/>
    <property type="match status" value="1"/>
</dbReference>
<dbReference type="RefSeq" id="WP_231819364.1">
    <property type="nucleotide sequence ID" value="NZ_CP082781.1"/>
</dbReference>
<keyword evidence="5" id="KW-1185">Reference proteome</keyword>
<reference evidence="4 5" key="1">
    <citation type="submission" date="2023-01" db="EMBL/GenBank/DDBJ databases">
        <title>Characterization of estradiol degrading bacteria Microbacterium sp. MZT7 and reveal degrading genes through genome analysis.</title>
        <authorList>
            <person name="Hao P."/>
            <person name="Gao Y."/>
        </authorList>
    </citation>
    <scope>NUCLEOTIDE SEQUENCE [LARGE SCALE GENOMIC DNA]</scope>
    <source>
        <strain evidence="4 5">MZT7</strain>
    </source>
</reference>
<sequence>MTIRTLPRTVALGALSLAAVGVLAGCAAADPEAGSHEGMPGMSEAPTTASPGASGTEANDADAMFAGMMIGHHEQAIEMSDLVLGKDGVDPRVVDLATRIKAAQAPEIEQLRGWLADWGVAEPSGPMDHGDGMMSEDDLAALEAAAGSEANRLFLEQMIVHHEGAVAMAEDQLAKGESPEALALAQAIVDAQTAEIQEMRDLLTAL</sequence>
<evidence type="ECO:0000256" key="1">
    <source>
        <dbReference type="SAM" id="MobiDB-lite"/>
    </source>
</evidence>
<dbReference type="PANTHER" id="PTHR36933:SF1">
    <property type="entry name" value="SLL0788 PROTEIN"/>
    <property type="match status" value="1"/>
</dbReference>
<dbReference type="Gene3D" id="1.20.1260.10">
    <property type="match status" value="1"/>
</dbReference>
<protein>
    <submittedName>
        <fullName evidence="4">DUF305 domain-containing protein</fullName>
    </submittedName>
</protein>
<dbReference type="EMBL" id="CP082781">
    <property type="protein sequence ID" value="UGS25521.1"/>
    <property type="molecule type" value="Genomic_DNA"/>
</dbReference>
<organism evidence="4 5">
    <name type="scientific">Microbacterium resistens</name>
    <dbReference type="NCBI Taxonomy" id="156977"/>
    <lineage>
        <taxon>Bacteria</taxon>
        <taxon>Bacillati</taxon>
        <taxon>Actinomycetota</taxon>
        <taxon>Actinomycetes</taxon>
        <taxon>Micrococcales</taxon>
        <taxon>Microbacteriaceae</taxon>
        <taxon>Microbacterium</taxon>
    </lineage>
</organism>
<feature type="signal peptide" evidence="2">
    <location>
        <begin position="1"/>
        <end position="29"/>
    </location>
</feature>
<feature type="domain" description="DUF305" evidence="3">
    <location>
        <begin position="62"/>
        <end position="203"/>
    </location>
</feature>
<dbReference type="PROSITE" id="PS51257">
    <property type="entry name" value="PROKAR_LIPOPROTEIN"/>
    <property type="match status" value="1"/>
</dbReference>
<dbReference type="Proteomes" id="UP001199642">
    <property type="component" value="Chromosome"/>
</dbReference>
<evidence type="ECO:0000313" key="4">
    <source>
        <dbReference type="EMBL" id="UGS25521.1"/>
    </source>
</evidence>
<dbReference type="Pfam" id="PF03713">
    <property type="entry name" value="DUF305"/>
    <property type="match status" value="1"/>
</dbReference>
<accession>A0ABY3RP01</accession>
<name>A0ABY3RP01_9MICO</name>
<proteinExistence type="predicted"/>
<keyword evidence="2" id="KW-0732">Signal</keyword>